<dbReference type="AlphaFoldDB" id="A0A3M2RLE9"/>
<feature type="region of interest" description="Disordered" evidence="1">
    <location>
        <begin position="50"/>
        <end position="103"/>
    </location>
</feature>
<feature type="compositionally biased region" description="Basic and acidic residues" evidence="1">
    <location>
        <begin position="50"/>
        <end position="63"/>
    </location>
</feature>
<name>A0A3M2RLE9_9GAMM</name>
<accession>A0A3M2RLE9</accession>
<evidence type="ECO:0000313" key="3">
    <source>
        <dbReference type="EMBL" id="RMJ06002.1"/>
    </source>
</evidence>
<dbReference type="InterPro" id="IPR010794">
    <property type="entry name" value="MalM"/>
</dbReference>
<dbReference type="GO" id="GO:0008643">
    <property type="term" value="P:carbohydrate transport"/>
    <property type="evidence" value="ECO:0007669"/>
    <property type="project" value="InterPro"/>
</dbReference>
<dbReference type="PROSITE" id="PS51257">
    <property type="entry name" value="PROKAR_LIPOPROTEIN"/>
    <property type="match status" value="1"/>
</dbReference>
<dbReference type="Proteomes" id="UP000265903">
    <property type="component" value="Unassembled WGS sequence"/>
</dbReference>
<evidence type="ECO:0000256" key="1">
    <source>
        <dbReference type="SAM" id="MobiDB-lite"/>
    </source>
</evidence>
<dbReference type="EMBL" id="QMDL01000001">
    <property type="protein sequence ID" value="RMJ06002.1"/>
    <property type="molecule type" value="Genomic_DNA"/>
</dbReference>
<organism evidence="3 4">
    <name type="scientific">Marinobacter litoralis</name>
    <dbReference type="NCBI Taxonomy" id="187981"/>
    <lineage>
        <taxon>Bacteria</taxon>
        <taxon>Pseudomonadati</taxon>
        <taxon>Pseudomonadota</taxon>
        <taxon>Gammaproteobacteria</taxon>
        <taxon>Pseudomonadales</taxon>
        <taxon>Marinobacteraceae</taxon>
        <taxon>Marinobacter</taxon>
    </lineage>
</organism>
<dbReference type="GO" id="GO:0042597">
    <property type="term" value="C:periplasmic space"/>
    <property type="evidence" value="ECO:0007669"/>
    <property type="project" value="InterPro"/>
</dbReference>
<keyword evidence="2" id="KW-0732">Signal</keyword>
<evidence type="ECO:0000313" key="4">
    <source>
        <dbReference type="Proteomes" id="UP000265903"/>
    </source>
</evidence>
<proteinExistence type="predicted"/>
<comment type="caution">
    <text evidence="3">The sequence shown here is derived from an EMBL/GenBank/DDBJ whole genome shotgun (WGS) entry which is preliminary data.</text>
</comment>
<dbReference type="RefSeq" id="WP_114333478.1">
    <property type="nucleotide sequence ID" value="NZ_QMDL01000001.1"/>
</dbReference>
<keyword evidence="4" id="KW-1185">Reference proteome</keyword>
<dbReference type="Pfam" id="PF07148">
    <property type="entry name" value="MalM"/>
    <property type="match status" value="1"/>
</dbReference>
<feature type="chain" id="PRO_5017939038" evidence="2">
    <location>
        <begin position="21"/>
        <end position="345"/>
    </location>
</feature>
<evidence type="ECO:0000256" key="2">
    <source>
        <dbReference type="SAM" id="SignalP"/>
    </source>
</evidence>
<gene>
    <name evidence="3" type="ORF">DOQ08_00684</name>
</gene>
<dbReference type="OrthoDB" id="9813383at2"/>
<feature type="signal peptide" evidence="2">
    <location>
        <begin position="1"/>
        <end position="20"/>
    </location>
</feature>
<protein>
    <submittedName>
        <fullName evidence="3">Maltose operon periplasmic protein (MalM)</fullName>
    </submittedName>
</protein>
<reference evidence="3 4" key="1">
    <citation type="submission" date="2018-08" db="EMBL/GenBank/DDBJ databases">
        <title>Whole Genome Sequence of the Moderate Halophilic Marine Bacterium Marinobacter litoralis Sw-45.</title>
        <authorList>
            <person name="Musa H."/>
        </authorList>
    </citation>
    <scope>NUCLEOTIDE SEQUENCE [LARGE SCALE GENOMIC DNA]</scope>
    <source>
        <strain evidence="3 4">Sw-45</strain>
    </source>
</reference>
<sequence>MTLARVQGLSLLCVAAFVLAGCQLGGAGAQVAERDGYFTWVDEQGRVRYTRIPESETSEKTPQKAESQGAEDKDPFLASTPPSDDDFTAENYPDGEALADRGFVRDGQRQPYFTWLDAEGNVRVSYYTPDFNDRNTGSRASPINLTPASVHLPSQSVGEVEPVEGYDPNAFAILGIEQKSTSEFGEFVEYCCKSLASKDFQNWVEGNEFGVQMNDNSPRHRFSSGESPFQLIALPSSVANSGFVMRLRAYDHHGVFVPSLAFLDREFQVVRVVTDLVMDYTPENWHRRGYLEAWVPAFPGQGERWLVIYTRSQDLKAQTVITTDSGPQAIPHTEKGELGIATFEP</sequence>